<dbReference type="InterPro" id="IPR011051">
    <property type="entry name" value="RmlC_Cupin_sf"/>
</dbReference>
<dbReference type="Pfam" id="PF07883">
    <property type="entry name" value="Cupin_2"/>
    <property type="match status" value="1"/>
</dbReference>
<dbReference type="EMBL" id="CP095049">
    <property type="protein sequence ID" value="UOQ51658.1"/>
    <property type="molecule type" value="Genomic_DNA"/>
</dbReference>
<proteinExistence type="predicted"/>
<evidence type="ECO:0000313" key="2">
    <source>
        <dbReference type="EMBL" id="UOQ51658.1"/>
    </source>
</evidence>
<dbReference type="InterPro" id="IPR013096">
    <property type="entry name" value="Cupin_2"/>
</dbReference>
<sequence>MSDLVCLPISLATAEHYRWGEGCDGWHLVKTPVLSIIQERMPSGAQEVRHYHERAYQFFFVLAGEATLEINGVAHRLQAQQGLAVPPRAVHQLRNESGQELHFTVTSQPPSHGDRILV</sequence>
<feature type="domain" description="Cupin type-2" evidence="1">
    <location>
        <begin position="40"/>
        <end position="105"/>
    </location>
</feature>
<name>A0ABY4F561_9BACT</name>
<reference evidence="2 3" key="1">
    <citation type="submission" date="2022-04" db="EMBL/GenBank/DDBJ databases">
        <title>Hymenobacter sp. isolated from the air.</title>
        <authorList>
            <person name="Won M."/>
            <person name="Lee C.-M."/>
            <person name="Woen H.-Y."/>
            <person name="Kwon S.-W."/>
        </authorList>
    </citation>
    <scope>NUCLEOTIDE SEQUENCE [LARGE SCALE GENOMIC DNA]</scope>
    <source>
        <strain evidence="3">5116 S-27</strain>
    </source>
</reference>
<dbReference type="RefSeq" id="WP_244714905.1">
    <property type="nucleotide sequence ID" value="NZ_CP095049.1"/>
</dbReference>
<accession>A0ABY4F561</accession>
<dbReference type="Proteomes" id="UP000831785">
    <property type="component" value="Chromosome"/>
</dbReference>
<protein>
    <submittedName>
        <fullName evidence="2">Cupin domain-containing protein</fullName>
    </submittedName>
</protein>
<organism evidence="2 3">
    <name type="scientific">Hymenobacter cellulosivorans</name>
    <dbReference type="NCBI Taxonomy" id="2932249"/>
    <lineage>
        <taxon>Bacteria</taxon>
        <taxon>Pseudomonadati</taxon>
        <taxon>Bacteroidota</taxon>
        <taxon>Cytophagia</taxon>
        <taxon>Cytophagales</taxon>
        <taxon>Hymenobacteraceae</taxon>
        <taxon>Hymenobacter</taxon>
    </lineage>
</organism>
<dbReference type="PANTHER" id="PTHR43346">
    <property type="entry name" value="LIGAND BINDING DOMAIN PROTEIN, PUTATIVE (AFU_ORTHOLOGUE AFUA_6G14370)-RELATED"/>
    <property type="match status" value="1"/>
</dbReference>
<dbReference type="Gene3D" id="2.60.120.10">
    <property type="entry name" value="Jelly Rolls"/>
    <property type="match status" value="1"/>
</dbReference>
<dbReference type="InterPro" id="IPR014710">
    <property type="entry name" value="RmlC-like_jellyroll"/>
</dbReference>
<dbReference type="SUPFAM" id="SSF51182">
    <property type="entry name" value="RmlC-like cupins"/>
    <property type="match status" value="1"/>
</dbReference>
<evidence type="ECO:0000259" key="1">
    <source>
        <dbReference type="Pfam" id="PF07883"/>
    </source>
</evidence>
<dbReference type="PANTHER" id="PTHR43346:SF1">
    <property type="entry name" value="QUERCETIN 2,3-DIOXYGENASE-RELATED"/>
    <property type="match status" value="1"/>
</dbReference>
<evidence type="ECO:0000313" key="3">
    <source>
        <dbReference type="Proteomes" id="UP000831785"/>
    </source>
</evidence>
<gene>
    <name evidence="2" type="ORF">MUN80_18065</name>
</gene>
<keyword evidence="3" id="KW-1185">Reference proteome</keyword>
<dbReference type="InterPro" id="IPR052538">
    <property type="entry name" value="Flavonoid_dioxygenase-like"/>
</dbReference>